<accession>A0A6J4QLG1</accession>
<feature type="transmembrane region" description="Helical" evidence="7">
    <location>
        <begin position="160"/>
        <end position="181"/>
    </location>
</feature>
<evidence type="ECO:0000256" key="6">
    <source>
        <dbReference type="ARBA" id="ARBA00023136"/>
    </source>
</evidence>
<feature type="transmembrane region" description="Helical" evidence="7">
    <location>
        <begin position="126"/>
        <end position="148"/>
    </location>
</feature>
<dbReference type="AlphaFoldDB" id="A0A6J4QLG1"/>
<feature type="transmembrane region" description="Helical" evidence="7">
    <location>
        <begin position="27"/>
        <end position="50"/>
    </location>
</feature>
<dbReference type="PANTHER" id="PTHR43744">
    <property type="entry name" value="ABC TRANSPORTER PERMEASE PROTEIN MG189-RELATED-RELATED"/>
    <property type="match status" value="1"/>
</dbReference>
<dbReference type="PROSITE" id="PS50928">
    <property type="entry name" value="ABC_TM1"/>
    <property type="match status" value="1"/>
</dbReference>
<reference evidence="9" key="1">
    <citation type="submission" date="2020-02" db="EMBL/GenBank/DDBJ databases">
        <authorList>
            <person name="Meier V. D."/>
        </authorList>
    </citation>
    <scope>NUCLEOTIDE SEQUENCE</scope>
    <source>
        <strain evidence="9">AVDCRST_MAG58</strain>
    </source>
</reference>
<evidence type="ECO:0000256" key="7">
    <source>
        <dbReference type="RuleBase" id="RU363032"/>
    </source>
</evidence>
<evidence type="ECO:0000256" key="4">
    <source>
        <dbReference type="ARBA" id="ARBA00022692"/>
    </source>
</evidence>
<dbReference type="GO" id="GO:0055085">
    <property type="term" value="P:transmembrane transport"/>
    <property type="evidence" value="ECO:0007669"/>
    <property type="project" value="InterPro"/>
</dbReference>
<dbReference type="SUPFAM" id="SSF161098">
    <property type="entry name" value="MetI-like"/>
    <property type="match status" value="1"/>
</dbReference>
<evidence type="ECO:0000313" key="9">
    <source>
        <dbReference type="EMBL" id="CAA9448239.1"/>
    </source>
</evidence>
<dbReference type="InterPro" id="IPR035906">
    <property type="entry name" value="MetI-like_sf"/>
</dbReference>
<evidence type="ECO:0000256" key="2">
    <source>
        <dbReference type="ARBA" id="ARBA00022448"/>
    </source>
</evidence>
<keyword evidence="6 7" id="KW-0472">Membrane</keyword>
<evidence type="ECO:0000256" key="3">
    <source>
        <dbReference type="ARBA" id="ARBA00022475"/>
    </source>
</evidence>
<feature type="transmembrane region" description="Helical" evidence="7">
    <location>
        <begin position="90"/>
        <end position="114"/>
    </location>
</feature>
<comment type="subcellular location">
    <subcellularLocation>
        <location evidence="1 7">Cell membrane</location>
        <topology evidence="1 7">Multi-pass membrane protein</topology>
    </subcellularLocation>
</comment>
<evidence type="ECO:0000256" key="1">
    <source>
        <dbReference type="ARBA" id="ARBA00004651"/>
    </source>
</evidence>
<dbReference type="Gene3D" id="1.10.3720.10">
    <property type="entry name" value="MetI-like"/>
    <property type="match status" value="1"/>
</dbReference>
<dbReference type="PANTHER" id="PTHR43744:SF12">
    <property type="entry name" value="ABC TRANSPORTER PERMEASE PROTEIN MG189-RELATED"/>
    <property type="match status" value="1"/>
</dbReference>
<keyword evidence="5 7" id="KW-1133">Transmembrane helix</keyword>
<keyword evidence="3" id="KW-1003">Cell membrane</keyword>
<name>A0A6J4QLG1_9ACTN</name>
<evidence type="ECO:0000259" key="8">
    <source>
        <dbReference type="PROSITE" id="PS50928"/>
    </source>
</evidence>
<dbReference type="InterPro" id="IPR000515">
    <property type="entry name" value="MetI-like"/>
</dbReference>
<gene>
    <name evidence="9" type="ORF">AVDCRST_MAG58-646</name>
</gene>
<keyword evidence="2 7" id="KW-0813">Transport</keyword>
<sequence>MAQRAAERPVVTAQSPRVRRFPRMLHAVFVYTMLTLASLFILLPVGWMLAAALKPDTVPVFTFPPEWFPTEYWHWQTFRTALFQEEFLRYAANSGFLVVMTVLGAVLSSSLIAFPFARLRFRGKNFLFTFLIATMLLPAPVLLIPQFLLFYQIGWYGTYYPLWVPTFAGNAFFIFLMRQYMRSIPIELDEAARVDGAGYWTIYWRIIMPLCVPVLTVAAVFQFMWTWNDFFGPLIYLDDPEKFTVALALARLVQRVGTEWNQVMAANLIVMIPVLIIYFFAQDKLIGGIANVGLKG</sequence>
<dbReference type="CDD" id="cd06261">
    <property type="entry name" value="TM_PBP2"/>
    <property type="match status" value="1"/>
</dbReference>
<feature type="domain" description="ABC transmembrane type-1" evidence="8">
    <location>
        <begin position="91"/>
        <end position="281"/>
    </location>
</feature>
<dbReference type="EMBL" id="CADCVF010000014">
    <property type="protein sequence ID" value="CAA9448239.1"/>
    <property type="molecule type" value="Genomic_DNA"/>
</dbReference>
<feature type="transmembrane region" description="Helical" evidence="7">
    <location>
        <begin position="202"/>
        <end position="225"/>
    </location>
</feature>
<dbReference type="Pfam" id="PF00528">
    <property type="entry name" value="BPD_transp_1"/>
    <property type="match status" value="1"/>
</dbReference>
<proteinExistence type="inferred from homology"/>
<keyword evidence="4 7" id="KW-0812">Transmembrane</keyword>
<protein>
    <submittedName>
        <fullName evidence="9">ABC transporter, permease protein 2 (Cluster 1, maltose/g3p/polyamine/iron)</fullName>
    </submittedName>
</protein>
<comment type="similarity">
    <text evidence="7">Belongs to the binding-protein-dependent transport system permease family.</text>
</comment>
<organism evidence="9">
    <name type="scientific">uncultured Rubrobacteraceae bacterium</name>
    <dbReference type="NCBI Taxonomy" id="349277"/>
    <lineage>
        <taxon>Bacteria</taxon>
        <taxon>Bacillati</taxon>
        <taxon>Actinomycetota</taxon>
        <taxon>Rubrobacteria</taxon>
        <taxon>Rubrobacterales</taxon>
        <taxon>Rubrobacteraceae</taxon>
        <taxon>environmental samples</taxon>
    </lineage>
</organism>
<feature type="transmembrane region" description="Helical" evidence="7">
    <location>
        <begin position="263"/>
        <end position="281"/>
    </location>
</feature>
<evidence type="ECO:0000256" key="5">
    <source>
        <dbReference type="ARBA" id="ARBA00022989"/>
    </source>
</evidence>
<dbReference type="GO" id="GO:0005886">
    <property type="term" value="C:plasma membrane"/>
    <property type="evidence" value="ECO:0007669"/>
    <property type="project" value="UniProtKB-SubCell"/>
</dbReference>